<feature type="transmembrane region" description="Helical" evidence="6">
    <location>
        <begin position="279"/>
        <end position="297"/>
    </location>
</feature>
<dbReference type="AlphaFoldDB" id="A0A2H0RCL9"/>
<keyword evidence="5 6" id="KW-0472">Membrane</keyword>
<comment type="subcellular location">
    <subcellularLocation>
        <location evidence="1">Cell membrane</location>
        <topology evidence="1">Multi-pass membrane protein</topology>
    </subcellularLocation>
</comment>
<evidence type="ECO:0008006" key="9">
    <source>
        <dbReference type="Google" id="ProtNLM"/>
    </source>
</evidence>
<accession>A0A2H0RCL9</accession>
<protein>
    <recommendedName>
        <fullName evidence="9">TIGR00374 family protein</fullName>
    </recommendedName>
</protein>
<reference evidence="7 8" key="1">
    <citation type="submission" date="2017-09" db="EMBL/GenBank/DDBJ databases">
        <title>Depth-based differentiation of microbial function through sediment-hosted aquifers and enrichment of novel symbionts in the deep terrestrial subsurface.</title>
        <authorList>
            <person name="Probst A.J."/>
            <person name="Ladd B."/>
            <person name="Jarett J.K."/>
            <person name="Geller-Mcgrath D.E."/>
            <person name="Sieber C.M."/>
            <person name="Emerson J.B."/>
            <person name="Anantharaman K."/>
            <person name="Thomas B.C."/>
            <person name="Malmstrom R."/>
            <person name="Stieglmeier M."/>
            <person name="Klingl A."/>
            <person name="Woyke T."/>
            <person name="Ryan C.M."/>
            <person name="Banfield J.F."/>
        </authorList>
    </citation>
    <scope>NUCLEOTIDE SEQUENCE [LARGE SCALE GENOMIC DNA]</scope>
    <source>
        <strain evidence="7">CG10_big_fil_rev_8_21_14_0_10_32_10</strain>
    </source>
</reference>
<keyword evidence="3 6" id="KW-0812">Transmembrane</keyword>
<dbReference type="GO" id="GO:0005886">
    <property type="term" value="C:plasma membrane"/>
    <property type="evidence" value="ECO:0007669"/>
    <property type="project" value="UniProtKB-SubCell"/>
</dbReference>
<dbReference type="EMBL" id="PCXU01000018">
    <property type="protein sequence ID" value="PIR43565.1"/>
    <property type="molecule type" value="Genomic_DNA"/>
</dbReference>
<evidence type="ECO:0000256" key="5">
    <source>
        <dbReference type="ARBA" id="ARBA00023136"/>
    </source>
</evidence>
<name>A0A2H0RCL9_UNCKA</name>
<evidence type="ECO:0000256" key="3">
    <source>
        <dbReference type="ARBA" id="ARBA00022692"/>
    </source>
</evidence>
<sequence>MKSSKYLKTFLRIGISLVLIIILIKTQDVLKIKLALFSFKFLYLLIAFVLLLIGTFVSSLRWKEILATSDSNISVKYLFVLYLKGYFYNNFLPTQMGGDVYKSISLGSKIKNQPLALFSVFMDRFSGLVVLLVLTLFGVGSVMGQSGFLLAIVVFIMGLILYYPVLGVVAKKIKFFQNFKKGSDLFLKDKKRGLLVLCYSLLVQVFSFSIPVVLFWGFNIALPLKSIIAFLPIASLSLLVPSFNGFGTQETVYAYLFSNVGVTSEVSIAVSLLIHSVRILMSLLGWVFILLNINTVFEKHKKAKL</sequence>
<evidence type="ECO:0000256" key="4">
    <source>
        <dbReference type="ARBA" id="ARBA00022989"/>
    </source>
</evidence>
<organism evidence="7 8">
    <name type="scientific">candidate division WWE3 bacterium CG10_big_fil_rev_8_21_14_0_10_32_10</name>
    <dbReference type="NCBI Taxonomy" id="1975090"/>
    <lineage>
        <taxon>Bacteria</taxon>
        <taxon>Katanobacteria</taxon>
    </lineage>
</organism>
<proteinExistence type="predicted"/>
<evidence type="ECO:0000256" key="2">
    <source>
        <dbReference type="ARBA" id="ARBA00022475"/>
    </source>
</evidence>
<dbReference type="InterPro" id="IPR022791">
    <property type="entry name" value="L-PG_synthase/AglD"/>
</dbReference>
<keyword evidence="4 6" id="KW-1133">Transmembrane helix</keyword>
<feature type="transmembrane region" description="Helical" evidence="6">
    <location>
        <begin position="115"/>
        <end position="142"/>
    </location>
</feature>
<evidence type="ECO:0000313" key="8">
    <source>
        <dbReference type="Proteomes" id="UP000230214"/>
    </source>
</evidence>
<feature type="transmembrane region" description="Helical" evidence="6">
    <location>
        <begin position="148"/>
        <end position="173"/>
    </location>
</feature>
<evidence type="ECO:0000313" key="7">
    <source>
        <dbReference type="EMBL" id="PIR43565.1"/>
    </source>
</evidence>
<dbReference type="NCBIfam" id="TIGR00374">
    <property type="entry name" value="flippase-like domain"/>
    <property type="match status" value="1"/>
</dbReference>
<comment type="caution">
    <text evidence="7">The sequence shown here is derived from an EMBL/GenBank/DDBJ whole genome shotgun (WGS) entry which is preliminary data.</text>
</comment>
<evidence type="ECO:0000256" key="6">
    <source>
        <dbReference type="SAM" id="Phobius"/>
    </source>
</evidence>
<feature type="transmembrane region" description="Helical" evidence="6">
    <location>
        <begin position="77"/>
        <end position="94"/>
    </location>
</feature>
<keyword evidence="2" id="KW-1003">Cell membrane</keyword>
<gene>
    <name evidence="7" type="ORF">COV24_01950</name>
</gene>
<dbReference type="Proteomes" id="UP000230214">
    <property type="component" value="Unassembled WGS sequence"/>
</dbReference>
<dbReference type="PANTHER" id="PTHR40277">
    <property type="entry name" value="BLL5419 PROTEIN"/>
    <property type="match status" value="1"/>
</dbReference>
<dbReference type="PANTHER" id="PTHR40277:SF1">
    <property type="entry name" value="BLL5419 PROTEIN"/>
    <property type="match status" value="1"/>
</dbReference>
<feature type="transmembrane region" description="Helical" evidence="6">
    <location>
        <begin position="36"/>
        <end position="57"/>
    </location>
</feature>
<feature type="transmembrane region" description="Helical" evidence="6">
    <location>
        <begin position="6"/>
        <end position="24"/>
    </location>
</feature>
<feature type="transmembrane region" description="Helical" evidence="6">
    <location>
        <begin position="194"/>
        <end position="216"/>
    </location>
</feature>
<feature type="transmembrane region" description="Helical" evidence="6">
    <location>
        <begin position="252"/>
        <end position="273"/>
    </location>
</feature>
<dbReference type="Pfam" id="PF03706">
    <property type="entry name" value="LPG_synthase_TM"/>
    <property type="match status" value="1"/>
</dbReference>
<feature type="transmembrane region" description="Helical" evidence="6">
    <location>
        <begin position="222"/>
        <end position="240"/>
    </location>
</feature>
<evidence type="ECO:0000256" key="1">
    <source>
        <dbReference type="ARBA" id="ARBA00004651"/>
    </source>
</evidence>